<dbReference type="GO" id="GO:0005737">
    <property type="term" value="C:cytoplasm"/>
    <property type="evidence" value="ECO:0007669"/>
    <property type="project" value="TreeGrafter"/>
</dbReference>
<dbReference type="FunFam" id="2.10.230.10:FF:000002">
    <property type="entry name" value="Molecular chaperone DnaJ"/>
    <property type="match status" value="1"/>
</dbReference>
<feature type="domain" description="CR-type" evidence="11">
    <location>
        <begin position="137"/>
        <end position="219"/>
    </location>
</feature>
<dbReference type="EMBL" id="CAFBLP010000023">
    <property type="protein sequence ID" value="CAB4876260.1"/>
    <property type="molecule type" value="Genomic_DNA"/>
</dbReference>
<evidence type="ECO:0000313" key="12">
    <source>
        <dbReference type="EMBL" id="CAB4876260.1"/>
    </source>
</evidence>
<evidence type="ECO:0000259" key="11">
    <source>
        <dbReference type="PROSITE" id="PS51188"/>
    </source>
</evidence>
<dbReference type="HAMAP" id="MF_01152">
    <property type="entry name" value="DnaJ"/>
    <property type="match status" value="1"/>
</dbReference>
<keyword evidence="7" id="KW-0346">Stress response</keyword>
<dbReference type="InterPro" id="IPR018253">
    <property type="entry name" value="DnaJ_domain_CS"/>
</dbReference>
<feature type="domain" description="J" evidence="10">
    <location>
        <begin position="3"/>
        <end position="68"/>
    </location>
</feature>
<keyword evidence="3" id="KW-0479">Metal-binding</keyword>
<dbReference type="PRINTS" id="PR00625">
    <property type="entry name" value="JDOMAIN"/>
</dbReference>
<feature type="compositionally biased region" description="Basic and acidic residues" evidence="9">
    <location>
        <begin position="29"/>
        <end position="41"/>
    </location>
</feature>
<keyword evidence="1" id="KW-0963">Cytoplasm</keyword>
<dbReference type="PROSITE" id="PS50076">
    <property type="entry name" value="DNAJ_2"/>
    <property type="match status" value="1"/>
</dbReference>
<dbReference type="CDD" id="cd06257">
    <property type="entry name" value="DnaJ"/>
    <property type="match status" value="1"/>
</dbReference>
<dbReference type="InterPro" id="IPR002939">
    <property type="entry name" value="DnaJ_C"/>
</dbReference>
<dbReference type="GO" id="GO:0006260">
    <property type="term" value="P:DNA replication"/>
    <property type="evidence" value="ECO:0007669"/>
    <property type="project" value="UniProtKB-KW"/>
</dbReference>
<evidence type="ECO:0000256" key="5">
    <source>
        <dbReference type="ARBA" id="ARBA00022771"/>
    </source>
</evidence>
<feature type="region of interest" description="Disordered" evidence="9">
    <location>
        <begin position="16"/>
        <end position="41"/>
    </location>
</feature>
<keyword evidence="8" id="KW-0143">Chaperone</keyword>
<feature type="region of interest" description="Disordered" evidence="9">
    <location>
        <begin position="56"/>
        <end position="84"/>
    </location>
</feature>
<dbReference type="GO" id="GO:0042026">
    <property type="term" value="P:protein refolding"/>
    <property type="evidence" value="ECO:0007669"/>
    <property type="project" value="TreeGrafter"/>
</dbReference>
<dbReference type="SMART" id="SM00271">
    <property type="entry name" value="DnaJ"/>
    <property type="match status" value="1"/>
</dbReference>
<dbReference type="SUPFAM" id="SSF46565">
    <property type="entry name" value="Chaperone J-domain"/>
    <property type="match status" value="1"/>
</dbReference>
<organism evidence="12">
    <name type="scientific">freshwater metagenome</name>
    <dbReference type="NCBI Taxonomy" id="449393"/>
    <lineage>
        <taxon>unclassified sequences</taxon>
        <taxon>metagenomes</taxon>
        <taxon>ecological metagenomes</taxon>
    </lineage>
</organism>
<evidence type="ECO:0000256" key="1">
    <source>
        <dbReference type="ARBA" id="ARBA00022490"/>
    </source>
</evidence>
<dbReference type="PROSITE" id="PS51188">
    <property type="entry name" value="ZF_CR"/>
    <property type="match status" value="1"/>
</dbReference>
<keyword evidence="2" id="KW-0235">DNA replication</keyword>
<dbReference type="InterPro" id="IPR001623">
    <property type="entry name" value="DnaJ_domain"/>
</dbReference>
<dbReference type="GO" id="GO:0051082">
    <property type="term" value="F:unfolded protein binding"/>
    <property type="evidence" value="ECO:0007669"/>
    <property type="project" value="InterPro"/>
</dbReference>
<sequence>MADFYDLLGVDQHASPEEVKKAYRKKARELHPDARPDDAAAEAQFKEVARAYETLSDPESRARYDRFGDSGLGGGGGSSNGFGGGGGGGGLGDLFDAFFSGGGSPFGAGGRGGPTGPPRGQDLEVVADLAFEQAVFGATVPVTLRTAVACTDCNGTGAGSGTQPVTCADCNGRGQVQRVRQSLLGQMVTTSPCARCSGMGQVIVTPCPTCNGDGRIVTDKTYQVDVPAGVDTGSTLRLTGRGAVGPRGGTSGDLYVHIRVARHERYRREDINLITDLPISIAQASLGTRFTLSTLDGDEELAVPAGTQPGREFVLRGRGVPRLQGRGRGDLIVRVQVQVPTKLTDEEAELLRLLAQSRGEVIETHDKSLFSRIKSAFT</sequence>
<keyword evidence="5" id="KW-0863">Zinc-finger</keyword>
<protein>
    <submittedName>
        <fullName evidence="12">Unannotated protein</fullName>
    </submittedName>
</protein>
<feature type="compositionally biased region" description="Basic and acidic residues" evidence="9">
    <location>
        <begin position="58"/>
        <end position="68"/>
    </location>
</feature>
<dbReference type="GO" id="GO:0031072">
    <property type="term" value="F:heat shock protein binding"/>
    <property type="evidence" value="ECO:0007669"/>
    <property type="project" value="InterPro"/>
</dbReference>
<dbReference type="CDD" id="cd10719">
    <property type="entry name" value="DnaJ_zf"/>
    <property type="match status" value="1"/>
</dbReference>
<dbReference type="SUPFAM" id="SSF49493">
    <property type="entry name" value="HSP40/DnaJ peptide-binding domain"/>
    <property type="match status" value="2"/>
</dbReference>
<dbReference type="FunFam" id="2.60.260.20:FF:000005">
    <property type="entry name" value="Chaperone protein dnaJ 1, mitochondrial"/>
    <property type="match status" value="1"/>
</dbReference>
<dbReference type="NCBIfam" id="NF008035">
    <property type="entry name" value="PRK10767.1"/>
    <property type="match status" value="1"/>
</dbReference>
<evidence type="ECO:0000256" key="8">
    <source>
        <dbReference type="ARBA" id="ARBA00023186"/>
    </source>
</evidence>
<evidence type="ECO:0000256" key="7">
    <source>
        <dbReference type="ARBA" id="ARBA00023016"/>
    </source>
</evidence>
<name>A0A6J7E596_9ZZZZ</name>
<dbReference type="InterPro" id="IPR008971">
    <property type="entry name" value="HSP40/DnaJ_pept-bd"/>
</dbReference>
<evidence type="ECO:0000256" key="4">
    <source>
        <dbReference type="ARBA" id="ARBA00022737"/>
    </source>
</evidence>
<keyword evidence="6" id="KW-0862">Zinc</keyword>
<evidence type="ECO:0000259" key="10">
    <source>
        <dbReference type="PROSITE" id="PS50076"/>
    </source>
</evidence>
<proteinExistence type="inferred from homology"/>
<evidence type="ECO:0000256" key="2">
    <source>
        <dbReference type="ARBA" id="ARBA00022705"/>
    </source>
</evidence>
<dbReference type="InterPro" id="IPR001305">
    <property type="entry name" value="HSP_DnaJ_Cys-rich_dom"/>
</dbReference>
<dbReference type="Pfam" id="PF00684">
    <property type="entry name" value="DnaJ_CXXCXGXG"/>
    <property type="match status" value="1"/>
</dbReference>
<dbReference type="NCBIfam" id="TIGR02349">
    <property type="entry name" value="DnaJ_bact"/>
    <property type="match status" value="1"/>
</dbReference>
<dbReference type="PANTHER" id="PTHR43096:SF48">
    <property type="entry name" value="CHAPERONE PROTEIN DNAJ"/>
    <property type="match status" value="1"/>
</dbReference>
<dbReference type="SUPFAM" id="SSF57938">
    <property type="entry name" value="DnaJ/Hsp40 cysteine-rich domain"/>
    <property type="match status" value="1"/>
</dbReference>
<dbReference type="CDD" id="cd10747">
    <property type="entry name" value="DnaJ_C"/>
    <property type="match status" value="1"/>
</dbReference>
<dbReference type="Pfam" id="PF01556">
    <property type="entry name" value="DnaJ_C"/>
    <property type="match status" value="1"/>
</dbReference>
<evidence type="ECO:0000256" key="6">
    <source>
        <dbReference type="ARBA" id="ARBA00022833"/>
    </source>
</evidence>
<dbReference type="InterPro" id="IPR012724">
    <property type="entry name" value="DnaJ"/>
</dbReference>
<dbReference type="Gene3D" id="6.20.20.10">
    <property type="match status" value="2"/>
</dbReference>
<dbReference type="InterPro" id="IPR036410">
    <property type="entry name" value="HSP_DnaJ_Cys-rich_dom_sf"/>
</dbReference>
<dbReference type="Gene3D" id="1.10.287.110">
    <property type="entry name" value="DnaJ domain"/>
    <property type="match status" value="1"/>
</dbReference>
<keyword evidence="4" id="KW-0677">Repeat</keyword>
<dbReference type="GO" id="GO:0005524">
    <property type="term" value="F:ATP binding"/>
    <property type="evidence" value="ECO:0007669"/>
    <property type="project" value="InterPro"/>
</dbReference>
<dbReference type="AlphaFoldDB" id="A0A6J7E596"/>
<dbReference type="GO" id="GO:0008270">
    <property type="term" value="F:zinc ion binding"/>
    <property type="evidence" value="ECO:0007669"/>
    <property type="project" value="UniProtKB-KW"/>
</dbReference>
<evidence type="ECO:0000256" key="9">
    <source>
        <dbReference type="SAM" id="MobiDB-lite"/>
    </source>
</evidence>
<feature type="compositionally biased region" description="Gly residues" evidence="9">
    <location>
        <begin position="70"/>
        <end position="84"/>
    </location>
</feature>
<gene>
    <name evidence="12" type="ORF">UFOPK3376_01142</name>
</gene>
<dbReference type="Gene3D" id="2.60.260.20">
    <property type="entry name" value="Urease metallochaperone UreE, N-terminal domain"/>
    <property type="match status" value="2"/>
</dbReference>
<dbReference type="InterPro" id="IPR036869">
    <property type="entry name" value="J_dom_sf"/>
</dbReference>
<evidence type="ECO:0000256" key="3">
    <source>
        <dbReference type="ARBA" id="ARBA00022723"/>
    </source>
</evidence>
<dbReference type="PROSITE" id="PS00636">
    <property type="entry name" value="DNAJ_1"/>
    <property type="match status" value="1"/>
</dbReference>
<reference evidence="12" key="1">
    <citation type="submission" date="2020-05" db="EMBL/GenBank/DDBJ databases">
        <authorList>
            <person name="Chiriac C."/>
            <person name="Salcher M."/>
            <person name="Ghai R."/>
            <person name="Kavagutti S V."/>
        </authorList>
    </citation>
    <scope>NUCLEOTIDE SEQUENCE</scope>
</reference>
<dbReference type="Pfam" id="PF00226">
    <property type="entry name" value="DnaJ"/>
    <property type="match status" value="1"/>
</dbReference>
<dbReference type="GO" id="GO:0009408">
    <property type="term" value="P:response to heat"/>
    <property type="evidence" value="ECO:0007669"/>
    <property type="project" value="InterPro"/>
</dbReference>
<dbReference type="PANTHER" id="PTHR43096">
    <property type="entry name" value="DNAJ HOMOLOG 1, MITOCHONDRIAL-RELATED"/>
    <property type="match status" value="1"/>
</dbReference>
<accession>A0A6J7E596</accession>